<keyword evidence="7 13" id="KW-0863">Zinc-finger</keyword>
<dbReference type="AlphaFoldDB" id="A0A9N9XPH8"/>
<dbReference type="PANTHER" id="PTHR21330:SF1">
    <property type="entry name" value="E3 SUMO-PROTEIN LIGASE NSE2"/>
    <property type="match status" value="1"/>
</dbReference>
<dbReference type="GO" id="GO:0016925">
    <property type="term" value="P:protein sumoylation"/>
    <property type="evidence" value="ECO:0007669"/>
    <property type="project" value="TreeGrafter"/>
</dbReference>
<evidence type="ECO:0000256" key="1">
    <source>
        <dbReference type="ARBA" id="ARBA00004123"/>
    </source>
</evidence>
<keyword evidence="14" id="KW-0175">Coiled coil</keyword>
<evidence type="ECO:0000256" key="6">
    <source>
        <dbReference type="ARBA" id="ARBA00022723"/>
    </source>
</evidence>
<comment type="subcellular location">
    <subcellularLocation>
        <location evidence="1">Nucleus</location>
    </subcellularLocation>
</comment>
<dbReference type="EMBL" id="OU900098">
    <property type="protein sequence ID" value="CAG9862244.1"/>
    <property type="molecule type" value="Genomic_DNA"/>
</dbReference>
<evidence type="ECO:0000256" key="13">
    <source>
        <dbReference type="PROSITE-ProRule" id="PRU00452"/>
    </source>
</evidence>
<dbReference type="GO" id="GO:0000724">
    <property type="term" value="P:double-strand break repair via homologous recombination"/>
    <property type="evidence" value="ECO:0007669"/>
    <property type="project" value="InterPro"/>
</dbReference>
<proteinExistence type="inferred from homology"/>
<dbReference type="PROSITE" id="PS51044">
    <property type="entry name" value="ZF_SP_RING"/>
    <property type="match status" value="1"/>
</dbReference>
<dbReference type="GO" id="GO:0030915">
    <property type="term" value="C:Smc5-Smc6 complex"/>
    <property type="evidence" value="ECO:0007669"/>
    <property type="project" value="InterPro"/>
</dbReference>
<name>A0A9N9XPH8_PHYSR</name>
<dbReference type="GO" id="GO:0005634">
    <property type="term" value="C:nucleus"/>
    <property type="evidence" value="ECO:0007669"/>
    <property type="project" value="UniProtKB-SubCell"/>
</dbReference>
<evidence type="ECO:0000256" key="8">
    <source>
        <dbReference type="ARBA" id="ARBA00022786"/>
    </source>
</evidence>
<keyword evidence="6" id="KW-0479">Metal-binding</keyword>
<evidence type="ECO:0000256" key="5">
    <source>
        <dbReference type="ARBA" id="ARBA00022679"/>
    </source>
</evidence>
<evidence type="ECO:0000256" key="2">
    <source>
        <dbReference type="ARBA" id="ARBA00004718"/>
    </source>
</evidence>
<protein>
    <recommendedName>
        <fullName evidence="4">E3 SUMO-protein ligase NSE2</fullName>
    </recommendedName>
    <alternativeName>
        <fullName evidence="11">E3 SUMO-protein transferase NSE2</fullName>
    </alternativeName>
    <alternativeName>
        <fullName evidence="12">Non-structural maintenance of chromosomes element 2 homolog</fullName>
    </alternativeName>
</protein>
<feature type="domain" description="SP-RING-type" evidence="15">
    <location>
        <begin position="124"/>
        <end position="212"/>
    </location>
</feature>
<accession>A0A9N9XPH8</accession>
<sequence>MSLYRADNILERVGKSLVTWKSLIMHAHPEGDNRKTEQLEKLETFVKEYSVIETNYQRSKDALEKLDEKLSDSTEKADIDEMYQQCLNELPGSSNYQKSNIWETFHGRSDIMEVHKKNKKLKDSEYDELEESMFCANVFTPPVDPISKAIITVAYRNKVCGHVYEYDTIANYIESSKKKAKCPYIGCNNNNLKISQLKEDKALQDQIKQYLENQENASSGSDED</sequence>
<keyword evidence="10" id="KW-0539">Nucleus</keyword>
<comment type="similarity">
    <text evidence="3">Belongs to the NSE2 family.</text>
</comment>
<dbReference type="GO" id="GO:0061665">
    <property type="term" value="F:SUMO ligase activity"/>
    <property type="evidence" value="ECO:0007669"/>
    <property type="project" value="TreeGrafter"/>
</dbReference>
<keyword evidence="5" id="KW-0808">Transferase</keyword>
<dbReference type="Gene3D" id="3.30.40.10">
    <property type="entry name" value="Zinc/RING finger domain, C3HC4 (zinc finger)"/>
    <property type="match status" value="1"/>
</dbReference>
<evidence type="ECO:0000256" key="14">
    <source>
        <dbReference type="SAM" id="Coils"/>
    </source>
</evidence>
<evidence type="ECO:0000313" key="16">
    <source>
        <dbReference type="EMBL" id="CAG9862244.1"/>
    </source>
</evidence>
<keyword evidence="8" id="KW-0833">Ubl conjugation pathway</keyword>
<keyword evidence="9" id="KW-0862">Zinc</keyword>
<dbReference type="InterPro" id="IPR026846">
    <property type="entry name" value="Nse2(Mms21)"/>
</dbReference>
<dbReference type="SUPFAM" id="SSF57850">
    <property type="entry name" value="RING/U-box"/>
    <property type="match status" value="1"/>
</dbReference>
<evidence type="ECO:0000256" key="3">
    <source>
        <dbReference type="ARBA" id="ARBA00008212"/>
    </source>
</evidence>
<evidence type="ECO:0000259" key="15">
    <source>
        <dbReference type="PROSITE" id="PS51044"/>
    </source>
</evidence>
<dbReference type="OrthoDB" id="26899at2759"/>
<feature type="coiled-coil region" evidence="14">
    <location>
        <begin position="49"/>
        <end position="76"/>
    </location>
</feature>
<gene>
    <name evidence="16" type="ORF">PHYEVI_LOCUS8564</name>
</gene>
<dbReference type="InterPro" id="IPR013083">
    <property type="entry name" value="Znf_RING/FYVE/PHD"/>
</dbReference>
<evidence type="ECO:0000256" key="9">
    <source>
        <dbReference type="ARBA" id="ARBA00022833"/>
    </source>
</evidence>
<organism evidence="16 17">
    <name type="scientific">Phyllotreta striolata</name>
    <name type="common">Striped flea beetle</name>
    <name type="synonym">Crioceris striolata</name>
    <dbReference type="NCBI Taxonomy" id="444603"/>
    <lineage>
        <taxon>Eukaryota</taxon>
        <taxon>Metazoa</taxon>
        <taxon>Ecdysozoa</taxon>
        <taxon>Arthropoda</taxon>
        <taxon>Hexapoda</taxon>
        <taxon>Insecta</taxon>
        <taxon>Pterygota</taxon>
        <taxon>Neoptera</taxon>
        <taxon>Endopterygota</taxon>
        <taxon>Coleoptera</taxon>
        <taxon>Polyphaga</taxon>
        <taxon>Cucujiformia</taxon>
        <taxon>Chrysomeloidea</taxon>
        <taxon>Chrysomelidae</taxon>
        <taxon>Galerucinae</taxon>
        <taxon>Alticini</taxon>
        <taxon>Phyllotreta</taxon>
    </lineage>
</organism>
<evidence type="ECO:0000313" key="17">
    <source>
        <dbReference type="Proteomes" id="UP001153712"/>
    </source>
</evidence>
<reference evidence="16" key="1">
    <citation type="submission" date="2022-01" db="EMBL/GenBank/DDBJ databases">
        <authorList>
            <person name="King R."/>
        </authorList>
    </citation>
    <scope>NUCLEOTIDE SEQUENCE</scope>
</reference>
<dbReference type="GO" id="GO:0008270">
    <property type="term" value="F:zinc ion binding"/>
    <property type="evidence" value="ECO:0007669"/>
    <property type="project" value="UniProtKB-KW"/>
</dbReference>
<evidence type="ECO:0000256" key="10">
    <source>
        <dbReference type="ARBA" id="ARBA00023242"/>
    </source>
</evidence>
<comment type="pathway">
    <text evidence="2">Protein modification; protein sumoylation.</text>
</comment>
<dbReference type="PANTHER" id="PTHR21330">
    <property type="entry name" value="E3 SUMO-PROTEIN LIGASE NSE2"/>
    <property type="match status" value="1"/>
</dbReference>
<dbReference type="Proteomes" id="UP001153712">
    <property type="component" value="Chromosome 5"/>
</dbReference>
<evidence type="ECO:0000256" key="4">
    <source>
        <dbReference type="ARBA" id="ARBA00020923"/>
    </source>
</evidence>
<dbReference type="CDD" id="cd16651">
    <property type="entry name" value="SPL-RING_NSE2"/>
    <property type="match status" value="1"/>
</dbReference>
<keyword evidence="17" id="KW-1185">Reference proteome</keyword>
<evidence type="ECO:0000256" key="7">
    <source>
        <dbReference type="ARBA" id="ARBA00022771"/>
    </source>
</evidence>
<evidence type="ECO:0000256" key="11">
    <source>
        <dbReference type="ARBA" id="ARBA00031731"/>
    </source>
</evidence>
<evidence type="ECO:0000256" key="12">
    <source>
        <dbReference type="ARBA" id="ARBA00032533"/>
    </source>
</evidence>
<dbReference type="InterPro" id="IPR004181">
    <property type="entry name" value="Znf_MIZ"/>
</dbReference>
<dbReference type="Pfam" id="PF11789">
    <property type="entry name" value="zf-Nse"/>
    <property type="match status" value="1"/>
</dbReference>